<dbReference type="SMART" id="SM00710">
    <property type="entry name" value="PbH1"/>
    <property type="match status" value="4"/>
</dbReference>
<gene>
    <name evidence="13" type="ORF">O3P69_012700</name>
</gene>
<dbReference type="Pfam" id="PF01833">
    <property type="entry name" value="TIG"/>
    <property type="match status" value="2"/>
</dbReference>
<keyword evidence="14" id="KW-1185">Reference proteome</keyword>
<dbReference type="Pfam" id="PF24606">
    <property type="entry name" value="CEMIP_beta-hel"/>
    <property type="match status" value="2"/>
</dbReference>
<dbReference type="GO" id="GO:0042995">
    <property type="term" value="C:cell projection"/>
    <property type="evidence" value="ECO:0007669"/>
    <property type="project" value="UniProtKB-SubCell"/>
</dbReference>
<feature type="region of interest" description="Disordered" evidence="11">
    <location>
        <begin position="73"/>
        <end position="96"/>
    </location>
</feature>
<sequence length="1331" mass="142963">MDRLVETVAEDEDNVLSGKYLHGLGQKARLSLVDVLEAPRGFWGSFTGTGAATFEETVQLGAWRMAGIGPLPHILDHNPQERHPQQSHSTEDHPTSYSCTITSLTPTKVSCTAAGLSAGSYRPMVTMAGARAVVGNKVTSTTLPVASALTPQSGSINGGAVLVGNSSGFIPGYMMVVVGGAECPMLQESANTISCRLPPGIEGEAAVVVSVACSENVMAAKAFTYAAAVTPMLLSVTPSTDVVSSTTLTLDGTGFTLSGGTPEVTVGGKRCGLVSPASPTSLQCIVPALGGGKHEVVVRDAVFYMKENEVRTIASVSEDGLEVTLTEALEHTHLSVTQTLGGHTVETRAEVGLLTHNVKIQGNVGTDFSVAIEGCDTAFRPDQHATQSCFNGRHGDEIGGDQFGATVILSGKFPDLDLVMGRIEYVEVTKAGQAFQLGRYPLHFHLAGDMGGSYIRGCSIHHTYNRAVTMHATNNLLVEHNVAYNNMGHAIFTEDGVEQNSVVQYNLAVYTRTSSSLLNVDVTRSSFWVVNPNNIFRHNAAASGTHFGYWYRLDHHPSGPSTTNIYCQNTEQMGLFFNNTAHSMGRYGLWVFSNPGYHPKSDICGGRDVVAKWESFTAWHCERGAEAVSGTKLQFHNFVMLDNQQAGMEMVSVKGGFGQDDSPGIFNSLVVCHSALNSSACTSGTSGIVAPKTQIFSISNVTFVNFDEGGSAALSGCSQCRNYQGGYRAQVKGLAFENSPNKIRFQWEHETIWIDADGSLTGEPEANVVPTMGILPTDSCTQEAAFSVTKNVPGSVCRGAMKFLRVAVTNPSPSSLLGKDLVVSNDFSATHIPYLMLRIGGAGWMGLVYTGATFDFNFENANQGGSLVAGYSSDTPFTHSLIIRLMDPEDVDAYSMNLGWKTIGVFGYLRLHGQVWRRSWHKLGATVEVGTGHITLAEDPDASWLNKEVGVTTTGKEATESEVRRVVAINGATLTLDSALKFQHLGEIHTLSDGTSITLAGEVGLLSQNIAVEGITENSNGGRILVSTVFQNGKHYVGSAQVDGVEFRNMGQEGFTDITDPRYSIAFLGLDAIDDHSSYVKRSSFNVNYNVAVGLIKTLNMVVEENVIYHVLDSGIRDETGSNTYRWNLITTVFFLGTYEDRQETENLNWSGAFQLDNAPNTVLTGNVVAGAEQAGYKTLGELCEDTTRWMGNEVHNAIYGVMLWKKGGTGPLTDCCRLNNFYTWRISDTGFYVQHYASSLITNVVSVDSPLGAMQIIYEPDSLSHKFHPKTANASHSLFVGVSPSHTCEYQASKSRIMKFYGDKFFGGGVGGGNTGILLASFTSGSNSKL</sequence>
<keyword evidence="8" id="KW-0472">Membrane</keyword>
<dbReference type="SUPFAM" id="SSF51126">
    <property type="entry name" value="Pectin lyase-like"/>
    <property type="match status" value="1"/>
</dbReference>
<keyword evidence="7" id="KW-1133">Transmembrane helix</keyword>
<dbReference type="InterPro" id="IPR011050">
    <property type="entry name" value="Pectin_lyase_fold/virulence"/>
</dbReference>
<dbReference type="Gene3D" id="2.60.40.10">
    <property type="entry name" value="Immunoglobulins"/>
    <property type="match status" value="2"/>
</dbReference>
<dbReference type="Gene3D" id="2.160.20.10">
    <property type="entry name" value="Single-stranded right-handed beta-helix, Pectin lyase-like"/>
    <property type="match status" value="1"/>
</dbReference>
<dbReference type="InterPro" id="IPR055401">
    <property type="entry name" value="CEMIP_beta-hel_dom"/>
</dbReference>
<protein>
    <recommendedName>
        <fullName evidence="12">IPT/TIG domain-containing protein</fullName>
    </recommendedName>
</protein>
<keyword evidence="6" id="KW-0732">Signal</keyword>
<accession>A0AAW0SFY3</accession>
<dbReference type="Pfam" id="PF10162">
    <property type="entry name" value="G8"/>
    <property type="match status" value="1"/>
</dbReference>
<evidence type="ECO:0000256" key="7">
    <source>
        <dbReference type="ARBA" id="ARBA00022989"/>
    </source>
</evidence>
<keyword evidence="5" id="KW-0812">Transmembrane</keyword>
<dbReference type="CDD" id="cd00603">
    <property type="entry name" value="IPT_PCSR"/>
    <property type="match status" value="2"/>
</dbReference>
<reference evidence="13 14" key="1">
    <citation type="submission" date="2023-03" db="EMBL/GenBank/DDBJ databases">
        <title>High-quality genome of Scylla paramamosain provides insights in environmental adaptation.</title>
        <authorList>
            <person name="Zhang L."/>
        </authorList>
    </citation>
    <scope>NUCLEOTIDE SEQUENCE [LARGE SCALE GENOMIC DNA]</scope>
    <source>
        <strain evidence="13">LZ_2023a</strain>
        <tissue evidence="13">Muscle</tissue>
    </source>
</reference>
<dbReference type="GO" id="GO:0005886">
    <property type="term" value="C:plasma membrane"/>
    <property type="evidence" value="ECO:0007669"/>
    <property type="project" value="UniProtKB-SubCell"/>
</dbReference>
<name>A0AAW0SFY3_SCYPA</name>
<keyword evidence="9" id="KW-0325">Glycoprotein</keyword>
<dbReference type="SMART" id="SM00429">
    <property type="entry name" value="IPT"/>
    <property type="match status" value="2"/>
</dbReference>
<keyword evidence="10" id="KW-0966">Cell projection</keyword>
<evidence type="ECO:0000256" key="8">
    <source>
        <dbReference type="ARBA" id="ARBA00023136"/>
    </source>
</evidence>
<dbReference type="InterPro" id="IPR002909">
    <property type="entry name" value="IPT_dom"/>
</dbReference>
<proteinExistence type="predicted"/>
<feature type="domain" description="IPT/TIG" evidence="12">
    <location>
        <begin position="230"/>
        <end position="324"/>
    </location>
</feature>
<evidence type="ECO:0000313" key="13">
    <source>
        <dbReference type="EMBL" id="KAK8373757.1"/>
    </source>
</evidence>
<dbReference type="PANTHER" id="PTHR46769">
    <property type="entry name" value="POLYCYSTIC KIDNEY AND HEPATIC DISEASE 1 (AUTOSOMAL RECESSIVE)-LIKE 1"/>
    <property type="match status" value="1"/>
</dbReference>
<dbReference type="InterPro" id="IPR019316">
    <property type="entry name" value="G8_domain"/>
</dbReference>
<evidence type="ECO:0000256" key="1">
    <source>
        <dbReference type="ARBA" id="ARBA00004167"/>
    </source>
</evidence>
<dbReference type="InterPro" id="IPR013783">
    <property type="entry name" value="Ig-like_fold"/>
</dbReference>
<dbReference type="InterPro" id="IPR052387">
    <property type="entry name" value="Fibrocystin"/>
</dbReference>
<dbReference type="EMBL" id="JARAKH010000950">
    <property type="protein sequence ID" value="KAK8373757.1"/>
    <property type="molecule type" value="Genomic_DNA"/>
</dbReference>
<dbReference type="SUPFAM" id="SSF81296">
    <property type="entry name" value="E set domains"/>
    <property type="match status" value="2"/>
</dbReference>
<dbReference type="PANTHER" id="PTHR46769:SF2">
    <property type="entry name" value="FIBROCYSTIN-L ISOFORM 2 PRECURSOR-RELATED"/>
    <property type="match status" value="1"/>
</dbReference>
<dbReference type="InterPro" id="IPR012334">
    <property type="entry name" value="Pectin_lyas_fold"/>
</dbReference>
<feature type="domain" description="IPT/TIG" evidence="12">
    <location>
        <begin position="143"/>
        <end position="226"/>
    </location>
</feature>
<comment type="subcellular location">
    <subcellularLocation>
        <location evidence="2">Cell membrane</location>
    </subcellularLocation>
    <subcellularLocation>
        <location evidence="3">Cell projection</location>
    </subcellularLocation>
    <subcellularLocation>
        <location evidence="1">Membrane</location>
        <topology evidence="1">Single-pass membrane protein</topology>
    </subcellularLocation>
</comment>
<comment type="caution">
    <text evidence="13">The sequence shown here is derived from an EMBL/GenBank/DDBJ whole genome shotgun (WGS) entry which is preliminary data.</text>
</comment>
<dbReference type="InterPro" id="IPR006626">
    <property type="entry name" value="PbH1"/>
</dbReference>
<evidence type="ECO:0000256" key="5">
    <source>
        <dbReference type="ARBA" id="ARBA00022692"/>
    </source>
</evidence>
<evidence type="ECO:0000256" key="4">
    <source>
        <dbReference type="ARBA" id="ARBA00022475"/>
    </source>
</evidence>
<feature type="compositionally biased region" description="Basic and acidic residues" evidence="11">
    <location>
        <begin position="74"/>
        <end position="94"/>
    </location>
</feature>
<evidence type="ECO:0000256" key="11">
    <source>
        <dbReference type="SAM" id="MobiDB-lite"/>
    </source>
</evidence>
<evidence type="ECO:0000256" key="6">
    <source>
        <dbReference type="ARBA" id="ARBA00022729"/>
    </source>
</evidence>
<evidence type="ECO:0000259" key="12">
    <source>
        <dbReference type="SMART" id="SM00429"/>
    </source>
</evidence>
<keyword evidence="4" id="KW-1003">Cell membrane</keyword>
<dbReference type="InterPro" id="IPR014756">
    <property type="entry name" value="Ig_E-set"/>
</dbReference>
<evidence type="ECO:0000256" key="3">
    <source>
        <dbReference type="ARBA" id="ARBA00004316"/>
    </source>
</evidence>
<evidence type="ECO:0000256" key="2">
    <source>
        <dbReference type="ARBA" id="ARBA00004236"/>
    </source>
</evidence>
<evidence type="ECO:0000256" key="9">
    <source>
        <dbReference type="ARBA" id="ARBA00023180"/>
    </source>
</evidence>
<organism evidence="13 14">
    <name type="scientific">Scylla paramamosain</name>
    <name type="common">Mud crab</name>
    <dbReference type="NCBI Taxonomy" id="85552"/>
    <lineage>
        <taxon>Eukaryota</taxon>
        <taxon>Metazoa</taxon>
        <taxon>Ecdysozoa</taxon>
        <taxon>Arthropoda</taxon>
        <taxon>Crustacea</taxon>
        <taxon>Multicrustacea</taxon>
        <taxon>Malacostraca</taxon>
        <taxon>Eumalacostraca</taxon>
        <taxon>Eucarida</taxon>
        <taxon>Decapoda</taxon>
        <taxon>Pleocyemata</taxon>
        <taxon>Brachyura</taxon>
        <taxon>Eubrachyura</taxon>
        <taxon>Portunoidea</taxon>
        <taxon>Portunidae</taxon>
        <taxon>Portuninae</taxon>
        <taxon>Scylla</taxon>
    </lineage>
</organism>
<dbReference type="Proteomes" id="UP001487740">
    <property type="component" value="Unassembled WGS sequence"/>
</dbReference>
<evidence type="ECO:0000313" key="14">
    <source>
        <dbReference type="Proteomes" id="UP001487740"/>
    </source>
</evidence>
<evidence type="ECO:0000256" key="10">
    <source>
        <dbReference type="ARBA" id="ARBA00023273"/>
    </source>
</evidence>